<accession>A0A7N0TB10</accession>
<dbReference type="EnsemblPlants" id="Kaladp0029s0113.1.v1.1">
    <property type="protein sequence ID" value="Kaladp0029s0113.1.v1.1.CDS.1"/>
    <property type="gene ID" value="Kaladp0029s0113.v1.1"/>
</dbReference>
<proteinExistence type="predicted"/>
<evidence type="ECO:0000313" key="3">
    <source>
        <dbReference type="Proteomes" id="UP000594263"/>
    </source>
</evidence>
<evidence type="ECO:0000256" key="1">
    <source>
        <dbReference type="SAM" id="MobiDB-lite"/>
    </source>
</evidence>
<evidence type="ECO:0000313" key="2">
    <source>
        <dbReference type="EnsemblPlants" id="Kaladp0029s0113.1.v1.1.CDS.1"/>
    </source>
</evidence>
<feature type="compositionally biased region" description="Basic and acidic residues" evidence="1">
    <location>
        <begin position="1"/>
        <end position="12"/>
    </location>
</feature>
<dbReference type="Proteomes" id="UP000594263">
    <property type="component" value="Unplaced"/>
</dbReference>
<feature type="compositionally biased region" description="Polar residues" evidence="1">
    <location>
        <begin position="59"/>
        <end position="72"/>
    </location>
</feature>
<sequence length="72" mass="8497">MCFHPIKIEKKKIGVQPRYSRPPHMQRNSTVYGPSPRVNLSRRQHRSPTDPTAERPRFQRQTSSQPSDQNRD</sequence>
<keyword evidence="3" id="KW-1185">Reference proteome</keyword>
<dbReference type="Gramene" id="Kaladp0029s0113.1.v1.1">
    <property type="protein sequence ID" value="Kaladp0029s0113.1.v1.1.CDS.1"/>
    <property type="gene ID" value="Kaladp0029s0113.v1.1"/>
</dbReference>
<protein>
    <submittedName>
        <fullName evidence="2">Uncharacterized protein</fullName>
    </submittedName>
</protein>
<dbReference type="AlphaFoldDB" id="A0A7N0TB10"/>
<name>A0A7N0TB10_KALFE</name>
<reference evidence="2" key="1">
    <citation type="submission" date="2021-01" db="UniProtKB">
        <authorList>
            <consortium name="EnsemblPlants"/>
        </authorList>
    </citation>
    <scope>IDENTIFICATION</scope>
</reference>
<organism evidence="2 3">
    <name type="scientific">Kalanchoe fedtschenkoi</name>
    <name type="common">Lavender scallops</name>
    <name type="synonym">South American air plant</name>
    <dbReference type="NCBI Taxonomy" id="63787"/>
    <lineage>
        <taxon>Eukaryota</taxon>
        <taxon>Viridiplantae</taxon>
        <taxon>Streptophyta</taxon>
        <taxon>Embryophyta</taxon>
        <taxon>Tracheophyta</taxon>
        <taxon>Spermatophyta</taxon>
        <taxon>Magnoliopsida</taxon>
        <taxon>eudicotyledons</taxon>
        <taxon>Gunneridae</taxon>
        <taxon>Pentapetalae</taxon>
        <taxon>Saxifragales</taxon>
        <taxon>Crassulaceae</taxon>
        <taxon>Kalanchoe</taxon>
    </lineage>
</organism>
<feature type="region of interest" description="Disordered" evidence="1">
    <location>
        <begin position="1"/>
        <end position="72"/>
    </location>
</feature>